<accession>A0A2M7Z358</accession>
<dbReference type="AlphaFoldDB" id="A0A2M7Z358"/>
<reference evidence="4" key="1">
    <citation type="submission" date="2017-09" db="EMBL/GenBank/DDBJ databases">
        <title>Depth-based differentiation of microbial function through sediment-hosted aquifers and enrichment of novel symbionts in the deep terrestrial subsurface.</title>
        <authorList>
            <person name="Probst A.J."/>
            <person name="Ladd B."/>
            <person name="Jarett J.K."/>
            <person name="Geller-Mcgrath D.E."/>
            <person name="Sieber C.M.K."/>
            <person name="Emerson J.B."/>
            <person name="Anantharaman K."/>
            <person name="Thomas B.C."/>
            <person name="Malmstrom R."/>
            <person name="Stieglmeier M."/>
            <person name="Klingl A."/>
            <person name="Woyke T."/>
            <person name="Ryan C.M."/>
            <person name="Banfield J.F."/>
        </authorList>
    </citation>
    <scope>NUCLEOTIDE SEQUENCE [LARGE SCALE GENOMIC DNA]</scope>
</reference>
<dbReference type="GO" id="GO:0000166">
    <property type="term" value="F:nucleotide binding"/>
    <property type="evidence" value="ECO:0007669"/>
    <property type="project" value="UniProtKB-KW"/>
</dbReference>
<dbReference type="Pfam" id="PF01966">
    <property type="entry name" value="HD"/>
    <property type="match status" value="1"/>
</dbReference>
<dbReference type="Gene3D" id="1.10.3210.10">
    <property type="entry name" value="Hypothetical protein af1432"/>
    <property type="match status" value="1"/>
</dbReference>
<evidence type="ECO:0000313" key="4">
    <source>
        <dbReference type="Proteomes" id="UP000230178"/>
    </source>
</evidence>
<dbReference type="NCBIfam" id="TIGR00277">
    <property type="entry name" value="HDIG"/>
    <property type="match status" value="1"/>
</dbReference>
<proteinExistence type="predicted"/>
<evidence type="ECO:0000256" key="1">
    <source>
        <dbReference type="ARBA" id="ARBA00022741"/>
    </source>
</evidence>
<dbReference type="InterPro" id="IPR006674">
    <property type="entry name" value="HD_domain"/>
</dbReference>
<dbReference type="PROSITE" id="PS51831">
    <property type="entry name" value="HD"/>
    <property type="match status" value="1"/>
</dbReference>
<dbReference type="InterPro" id="IPR006675">
    <property type="entry name" value="HDIG_dom"/>
</dbReference>
<feature type="non-terminal residue" evidence="3">
    <location>
        <position position="196"/>
    </location>
</feature>
<dbReference type="InterPro" id="IPR050124">
    <property type="entry name" value="tRNA_CCA-adding_enzyme"/>
</dbReference>
<dbReference type="PANTHER" id="PTHR47545:SF1">
    <property type="entry name" value="MULTIFUNCTIONAL CCA PROTEIN"/>
    <property type="match status" value="1"/>
</dbReference>
<feature type="domain" description="HD" evidence="2">
    <location>
        <begin position="44"/>
        <end position="185"/>
    </location>
</feature>
<organism evidence="3 4">
    <name type="scientific">Candidatus Nealsonbacteria bacterium CG_4_9_14_3_um_filter_37_29</name>
    <dbReference type="NCBI Taxonomy" id="1974696"/>
    <lineage>
        <taxon>Bacteria</taxon>
        <taxon>Candidatus Nealsoniibacteriota</taxon>
    </lineage>
</organism>
<comment type="caution">
    <text evidence="3">The sequence shown here is derived from an EMBL/GenBank/DDBJ whole genome shotgun (WGS) entry which is preliminary data.</text>
</comment>
<evidence type="ECO:0000313" key="3">
    <source>
        <dbReference type="EMBL" id="PJA83019.1"/>
    </source>
</evidence>
<dbReference type="Proteomes" id="UP000230178">
    <property type="component" value="Unassembled WGS sequence"/>
</dbReference>
<dbReference type="SUPFAM" id="SSF109604">
    <property type="entry name" value="HD-domain/PDEase-like"/>
    <property type="match status" value="1"/>
</dbReference>
<evidence type="ECO:0000259" key="2">
    <source>
        <dbReference type="PROSITE" id="PS51831"/>
    </source>
</evidence>
<name>A0A2M7Z358_9BACT</name>
<sequence>MQQIKISEFTIERIQNREFEKLIPEFYELKEIVENNPWHNNDSVLNHTISLLKELEELIKKPNDKIKVYLDKKINTHSREKLLFLAALLHDIGKKETYKKEKDITECLRHEEVGAIKLKTILPRFDLSEKEREFVIKIVRNHGFFHEILNYPEENPEKKTEEFKGRHPDIFLEIILLSIADMCGSQLKLNNPEEFN</sequence>
<gene>
    <name evidence="3" type="ORF">CO146_01980</name>
</gene>
<dbReference type="EMBL" id="PFVS01000078">
    <property type="protein sequence ID" value="PJA83019.1"/>
    <property type="molecule type" value="Genomic_DNA"/>
</dbReference>
<dbReference type="PANTHER" id="PTHR47545">
    <property type="entry name" value="MULTIFUNCTIONAL CCA PROTEIN"/>
    <property type="match status" value="1"/>
</dbReference>
<protein>
    <recommendedName>
        <fullName evidence="2">HD domain-containing protein</fullName>
    </recommendedName>
</protein>
<keyword evidence="1" id="KW-0547">Nucleotide-binding</keyword>